<accession>A0A0A9BF34</accession>
<organism evidence="2">
    <name type="scientific">Arundo donax</name>
    <name type="common">Giant reed</name>
    <name type="synonym">Donax arundinaceus</name>
    <dbReference type="NCBI Taxonomy" id="35708"/>
    <lineage>
        <taxon>Eukaryota</taxon>
        <taxon>Viridiplantae</taxon>
        <taxon>Streptophyta</taxon>
        <taxon>Embryophyta</taxon>
        <taxon>Tracheophyta</taxon>
        <taxon>Spermatophyta</taxon>
        <taxon>Magnoliopsida</taxon>
        <taxon>Liliopsida</taxon>
        <taxon>Poales</taxon>
        <taxon>Poaceae</taxon>
        <taxon>PACMAD clade</taxon>
        <taxon>Arundinoideae</taxon>
        <taxon>Arundineae</taxon>
        <taxon>Arundo</taxon>
    </lineage>
</organism>
<sequence length="60" mass="5783">MREGGGEDAGGREAELEKHRVEGPDVGRKAAVRGDLQGAGEGGGVPGGAGAGARQRGAGT</sequence>
<reference evidence="2" key="2">
    <citation type="journal article" date="2015" name="Data Brief">
        <title>Shoot transcriptome of the giant reed, Arundo donax.</title>
        <authorList>
            <person name="Barrero R.A."/>
            <person name="Guerrero F.D."/>
            <person name="Moolhuijzen P."/>
            <person name="Goolsby J.A."/>
            <person name="Tidwell J."/>
            <person name="Bellgard S.E."/>
            <person name="Bellgard M.I."/>
        </authorList>
    </citation>
    <scope>NUCLEOTIDE SEQUENCE</scope>
    <source>
        <tissue evidence="2">Shoot tissue taken approximately 20 cm above the soil surface</tissue>
    </source>
</reference>
<evidence type="ECO:0000313" key="2">
    <source>
        <dbReference type="EMBL" id="JAD61951.1"/>
    </source>
</evidence>
<dbReference type="AlphaFoldDB" id="A0A0A9BF34"/>
<feature type="compositionally biased region" description="Gly residues" evidence="1">
    <location>
        <begin position="37"/>
        <end position="51"/>
    </location>
</feature>
<protein>
    <submittedName>
        <fullName evidence="2">Uncharacterized protein</fullName>
    </submittedName>
</protein>
<name>A0A0A9BF34_ARUDO</name>
<proteinExistence type="predicted"/>
<dbReference type="EMBL" id="GBRH01235944">
    <property type="protein sequence ID" value="JAD61951.1"/>
    <property type="molecule type" value="Transcribed_RNA"/>
</dbReference>
<reference evidence="2" key="1">
    <citation type="submission" date="2014-09" db="EMBL/GenBank/DDBJ databases">
        <authorList>
            <person name="Magalhaes I.L.F."/>
            <person name="Oliveira U."/>
            <person name="Santos F.R."/>
            <person name="Vidigal T.H.D.A."/>
            <person name="Brescovit A.D."/>
            <person name="Santos A.J."/>
        </authorList>
    </citation>
    <scope>NUCLEOTIDE SEQUENCE</scope>
    <source>
        <tissue evidence="2">Shoot tissue taken approximately 20 cm above the soil surface</tissue>
    </source>
</reference>
<evidence type="ECO:0000256" key="1">
    <source>
        <dbReference type="SAM" id="MobiDB-lite"/>
    </source>
</evidence>
<feature type="compositionally biased region" description="Basic and acidic residues" evidence="1">
    <location>
        <begin position="1"/>
        <end position="28"/>
    </location>
</feature>
<feature type="region of interest" description="Disordered" evidence="1">
    <location>
        <begin position="1"/>
        <end position="60"/>
    </location>
</feature>